<dbReference type="InterPro" id="IPR000866">
    <property type="entry name" value="AhpC/TSA"/>
</dbReference>
<evidence type="ECO:0000313" key="2">
    <source>
        <dbReference type="EMBL" id="NHN24348.1"/>
    </source>
</evidence>
<proteinExistence type="predicted"/>
<dbReference type="PANTHER" id="PTHR42852">
    <property type="entry name" value="THIOL:DISULFIDE INTERCHANGE PROTEIN DSBE"/>
    <property type="match status" value="1"/>
</dbReference>
<evidence type="ECO:0000313" key="3">
    <source>
        <dbReference type="Proteomes" id="UP000817854"/>
    </source>
</evidence>
<reference evidence="2" key="1">
    <citation type="submission" date="2019-05" db="EMBL/GenBank/DDBJ databases">
        <authorList>
            <person name="Lianzixin W."/>
        </authorList>
    </citation>
    <scope>NUCLEOTIDE SEQUENCE</scope>
    <source>
        <strain evidence="2">EC11</strain>
    </source>
</reference>
<accession>A0ABX0IL84</accession>
<dbReference type="SUPFAM" id="SSF52833">
    <property type="entry name" value="Thioredoxin-like"/>
    <property type="match status" value="1"/>
</dbReference>
<dbReference type="PROSITE" id="PS51352">
    <property type="entry name" value="THIOREDOXIN_2"/>
    <property type="match status" value="1"/>
</dbReference>
<dbReference type="CDD" id="cd02966">
    <property type="entry name" value="TlpA_like_family"/>
    <property type="match status" value="1"/>
</dbReference>
<dbReference type="InterPro" id="IPR036249">
    <property type="entry name" value="Thioredoxin-like_sf"/>
</dbReference>
<dbReference type="PANTHER" id="PTHR42852:SF13">
    <property type="entry name" value="PROTEIN DIPZ"/>
    <property type="match status" value="1"/>
</dbReference>
<name>A0ABX0IL84_9FLAO</name>
<keyword evidence="3" id="KW-1185">Reference proteome</keyword>
<dbReference type="InterPro" id="IPR013766">
    <property type="entry name" value="Thioredoxin_domain"/>
</dbReference>
<sequence length="172" mass="20005">MKKLIFIVCLLVATVIYSQKNVQPIKVYELEGITVSSYDFEGLETFFKQKDDTIYIINFWATWCAPCIKELPYFEGIGKKYKEKNVKIILVSLDFPKKVETSLLPFIKRKKLVSDVIHLNDPDANSWIEKVNKGWSGAIPATIIYKNDDAAFYEQSFTYEELEKELLKMLNK</sequence>
<gene>
    <name evidence="2" type="ORF">FIA58_001560</name>
</gene>
<dbReference type="Gene3D" id="3.40.30.10">
    <property type="entry name" value="Glutaredoxin"/>
    <property type="match status" value="1"/>
</dbReference>
<organism evidence="2 3">
    <name type="scientific">Flavobacterium jejuense</name>
    <dbReference type="NCBI Taxonomy" id="1544455"/>
    <lineage>
        <taxon>Bacteria</taxon>
        <taxon>Pseudomonadati</taxon>
        <taxon>Bacteroidota</taxon>
        <taxon>Flavobacteriia</taxon>
        <taxon>Flavobacteriales</taxon>
        <taxon>Flavobacteriaceae</taxon>
        <taxon>Flavobacterium</taxon>
    </lineage>
</organism>
<dbReference type="Proteomes" id="UP000817854">
    <property type="component" value="Unassembled WGS sequence"/>
</dbReference>
<reference evidence="2" key="2">
    <citation type="submission" date="2020-02" db="EMBL/GenBank/DDBJ databases">
        <title>Flavobacterium profundi sp. nov., isolated from a deep-sea seamount.</title>
        <authorList>
            <person name="Zhang D.-C."/>
        </authorList>
    </citation>
    <scope>NUCLEOTIDE SEQUENCE</scope>
    <source>
        <strain evidence="2">EC11</strain>
    </source>
</reference>
<protein>
    <submittedName>
        <fullName evidence="2">TlpA family protein disulfide reductase</fullName>
    </submittedName>
</protein>
<dbReference type="Pfam" id="PF00578">
    <property type="entry name" value="AhpC-TSA"/>
    <property type="match status" value="1"/>
</dbReference>
<feature type="domain" description="Thioredoxin" evidence="1">
    <location>
        <begin position="19"/>
        <end position="172"/>
    </location>
</feature>
<dbReference type="InterPro" id="IPR050553">
    <property type="entry name" value="Thioredoxin_ResA/DsbE_sf"/>
</dbReference>
<evidence type="ECO:0000259" key="1">
    <source>
        <dbReference type="PROSITE" id="PS51352"/>
    </source>
</evidence>
<dbReference type="EMBL" id="VEVQ02000001">
    <property type="protein sequence ID" value="NHN24348.1"/>
    <property type="molecule type" value="Genomic_DNA"/>
</dbReference>
<comment type="caution">
    <text evidence="2">The sequence shown here is derived from an EMBL/GenBank/DDBJ whole genome shotgun (WGS) entry which is preliminary data.</text>
</comment>
<dbReference type="RefSeq" id="WP_140959318.1">
    <property type="nucleotide sequence ID" value="NZ_VEVQ02000001.1"/>
</dbReference>